<evidence type="ECO:0000313" key="6">
    <source>
        <dbReference type="Proteomes" id="UP000298159"/>
    </source>
</evidence>
<dbReference type="Pfam" id="PF00196">
    <property type="entry name" value="GerE"/>
    <property type="match status" value="1"/>
</dbReference>
<name>A0A4Z1CYA0_9ACTN</name>
<dbReference type="GO" id="GO:0003677">
    <property type="term" value="F:DNA binding"/>
    <property type="evidence" value="ECO:0007669"/>
    <property type="project" value="UniProtKB-KW"/>
</dbReference>
<evidence type="ECO:0000259" key="4">
    <source>
        <dbReference type="PROSITE" id="PS50043"/>
    </source>
</evidence>
<dbReference type="InterPro" id="IPR000792">
    <property type="entry name" value="Tscrpt_reg_LuxR_C"/>
</dbReference>
<keyword evidence="6" id="KW-1185">Reference proteome</keyword>
<dbReference type="SUPFAM" id="SSF46894">
    <property type="entry name" value="C-terminal effector domain of the bipartite response regulators"/>
    <property type="match status" value="1"/>
</dbReference>
<sequence>MTAVADNRPFDVSVDRETLARLTGREREVLRHLAKGESNRVLARNLGIAERTVRAHVTSVVRKLDVGSRFEAGLVAFHHYAALAEESTSS</sequence>
<dbReference type="Gene3D" id="1.10.10.10">
    <property type="entry name" value="Winged helix-like DNA-binding domain superfamily/Winged helix DNA-binding domain"/>
    <property type="match status" value="1"/>
</dbReference>
<evidence type="ECO:0000256" key="1">
    <source>
        <dbReference type="ARBA" id="ARBA00023015"/>
    </source>
</evidence>
<dbReference type="Proteomes" id="UP000298159">
    <property type="component" value="Unassembled WGS sequence"/>
</dbReference>
<evidence type="ECO:0000256" key="3">
    <source>
        <dbReference type="ARBA" id="ARBA00023163"/>
    </source>
</evidence>
<dbReference type="EMBL" id="SRRT01000007">
    <property type="protein sequence ID" value="TGN73923.1"/>
    <property type="molecule type" value="Genomic_DNA"/>
</dbReference>
<dbReference type="InterPro" id="IPR036388">
    <property type="entry name" value="WH-like_DNA-bd_sf"/>
</dbReference>
<evidence type="ECO:0000313" key="5">
    <source>
        <dbReference type="EMBL" id="TGN73923.1"/>
    </source>
</evidence>
<comment type="caution">
    <text evidence="5">The sequence shown here is derived from an EMBL/GenBank/DDBJ whole genome shotgun (WGS) entry which is preliminary data.</text>
</comment>
<dbReference type="AlphaFoldDB" id="A0A4Z1CYA0"/>
<dbReference type="PRINTS" id="PR00038">
    <property type="entry name" value="HTHLUXR"/>
</dbReference>
<evidence type="ECO:0000256" key="2">
    <source>
        <dbReference type="ARBA" id="ARBA00023125"/>
    </source>
</evidence>
<reference evidence="5 6" key="1">
    <citation type="submission" date="2019-04" db="EMBL/GenBank/DDBJ databases">
        <title>Streptomyces sp. nov. Bv016 isolated from bark of Buahinia variegata.</title>
        <authorList>
            <person name="Kanchanasin P."/>
            <person name="Tanasupawat S."/>
            <person name="Yuki M."/>
            <person name="Kudo T."/>
        </authorList>
    </citation>
    <scope>NUCLEOTIDE SEQUENCE [LARGE SCALE GENOMIC DNA]</scope>
    <source>
        <strain evidence="5 6">Bv016</strain>
    </source>
</reference>
<protein>
    <submittedName>
        <fullName evidence="5">Response regulator transcription factor</fullName>
    </submittedName>
</protein>
<accession>A0A4Z1CYA0</accession>
<dbReference type="PANTHER" id="PTHR44688">
    <property type="entry name" value="DNA-BINDING TRANSCRIPTIONAL ACTIVATOR DEVR_DOSR"/>
    <property type="match status" value="1"/>
</dbReference>
<dbReference type="PANTHER" id="PTHR44688:SF16">
    <property type="entry name" value="DNA-BINDING TRANSCRIPTIONAL ACTIVATOR DEVR_DOSR"/>
    <property type="match status" value="1"/>
</dbReference>
<dbReference type="GeneID" id="95450715"/>
<dbReference type="InterPro" id="IPR016032">
    <property type="entry name" value="Sig_transdc_resp-reg_C-effctor"/>
</dbReference>
<organism evidence="5 6">
    <name type="scientific">Streptomyces bauhiniae</name>
    <dbReference type="NCBI Taxonomy" id="2340725"/>
    <lineage>
        <taxon>Bacteria</taxon>
        <taxon>Bacillati</taxon>
        <taxon>Actinomycetota</taxon>
        <taxon>Actinomycetes</taxon>
        <taxon>Kitasatosporales</taxon>
        <taxon>Streptomycetaceae</taxon>
        <taxon>Streptomyces</taxon>
    </lineage>
</organism>
<proteinExistence type="predicted"/>
<dbReference type="RefSeq" id="WP_135787839.1">
    <property type="nucleotide sequence ID" value="NZ_JBEYRW010000018.1"/>
</dbReference>
<keyword evidence="3" id="KW-0804">Transcription</keyword>
<keyword evidence="2" id="KW-0238">DNA-binding</keyword>
<gene>
    <name evidence="5" type="ORF">E5083_24370</name>
</gene>
<feature type="domain" description="HTH luxR-type" evidence="4">
    <location>
        <begin position="15"/>
        <end position="80"/>
    </location>
</feature>
<dbReference type="GO" id="GO:0006355">
    <property type="term" value="P:regulation of DNA-templated transcription"/>
    <property type="evidence" value="ECO:0007669"/>
    <property type="project" value="InterPro"/>
</dbReference>
<dbReference type="CDD" id="cd06170">
    <property type="entry name" value="LuxR_C_like"/>
    <property type="match status" value="1"/>
</dbReference>
<dbReference type="PROSITE" id="PS50043">
    <property type="entry name" value="HTH_LUXR_2"/>
    <property type="match status" value="1"/>
</dbReference>
<keyword evidence="1" id="KW-0805">Transcription regulation</keyword>
<dbReference type="SMART" id="SM00421">
    <property type="entry name" value="HTH_LUXR"/>
    <property type="match status" value="1"/>
</dbReference>